<organism evidence="4 5">
    <name type="scientific">Deinandra increscens subsp. villosa</name>
    <dbReference type="NCBI Taxonomy" id="3103831"/>
    <lineage>
        <taxon>Eukaryota</taxon>
        <taxon>Viridiplantae</taxon>
        <taxon>Streptophyta</taxon>
        <taxon>Embryophyta</taxon>
        <taxon>Tracheophyta</taxon>
        <taxon>Spermatophyta</taxon>
        <taxon>Magnoliopsida</taxon>
        <taxon>eudicotyledons</taxon>
        <taxon>Gunneridae</taxon>
        <taxon>Pentapetalae</taxon>
        <taxon>asterids</taxon>
        <taxon>campanulids</taxon>
        <taxon>Asterales</taxon>
        <taxon>Asteraceae</taxon>
        <taxon>Asteroideae</taxon>
        <taxon>Heliantheae alliance</taxon>
        <taxon>Madieae</taxon>
        <taxon>Madiinae</taxon>
        <taxon>Deinandra</taxon>
    </lineage>
</organism>
<feature type="signal peptide" evidence="3">
    <location>
        <begin position="1"/>
        <end position="22"/>
    </location>
</feature>
<evidence type="ECO:0008006" key="6">
    <source>
        <dbReference type="Google" id="ProtNLM"/>
    </source>
</evidence>
<sequence length="139" mass="14412">MGVVKMILLLLLVISNCNFSVSFFKDANNYSEKPPIYESNGSLIRGSNGGVNQSKFVRASSGGGGGRATGEGSNESGGQSNSSPQQGGGAAIPVYVAGSRGAANHSNHNTANTCRRCKNDRLLVVIVTIITLLLLNLSI</sequence>
<feature type="transmembrane region" description="Helical" evidence="2">
    <location>
        <begin position="122"/>
        <end position="138"/>
    </location>
</feature>
<name>A0AAP0GXG4_9ASTR</name>
<accession>A0AAP0GXG4</accession>
<evidence type="ECO:0000313" key="5">
    <source>
        <dbReference type="Proteomes" id="UP001408789"/>
    </source>
</evidence>
<dbReference type="AlphaFoldDB" id="A0AAP0GXG4"/>
<gene>
    <name evidence="4" type="ORF">SSX86_017889</name>
</gene>
<feature type="region of interest" description="Disordered" evidence="1">
    <location>
        <begin position="46"/>
        <end position="91"/>
    </location>
</feature>
<keyword evidence="3" id="KW-0732">Signal</keyword>
<keyword evidence="5" id="KW-1185">Reference proteome</keyword>
<evidence type="ECO:0000256" key="1">
    <source>
        <dbReference type="SAM" id="MobiDB-lite"/>
    </source>
</evidence>
<dbReference type="EMBL" id="JBCNJP010000018">
    <property type="protein sequence ID" value="KAK9064017.1"/>
    <property type="molecule type" value="Genomic_DNA"/>
</dbReference>
<evidence type="ECO:0000256" key="2">
    <source>
        <dbReference type="SAM" id="Phobius"/>
    </source>
</evidence>
<keyword evidence="2" id="KW-1133">Transmembrane helix</keyword>
<evidence type="ECO:0000256" key="3">
    <source>
        <dbReference type="SAM" id="SignalP"/>
    </source>
</evidence>
<comment type="caution">
    <text evidence="4">The sequence shown here is derived from an EMBL/GenBank/DDBJ whole genome shotgun (WGS) entry which is preliminary data.</text>
</comment>
<protein>
    <recommendedName>
        <fullName evidence="6">Glycine-rich protein</fullName>
    </recommendedName>
</protein>
<reference evidence="4 5" key="1">
    <citation type="submission" date="2024-04" db="EMBL/GenBank/DDBJ databases">
        <title>The reference genome of an endangered Asteraceae, Deinandra increscens subsp. villosa, native to the Central Coast of California.</title>
        <authorList>
            <person name="Guilliams M."/>
            <person name="Hasenstab-Lehman K."/>
            <person name="Meyer R."/>
            <person name="Mcevoy S."/>
        </authorList>
    </citation>
    <scope>NUCLEOTIDE SEQUENCE [LARGE SCALE GENOMIC DNA]</scope>
    <source>
        <tissue evidence="4">Leaf</tissue>
    </source>
</reference>
<keyword evidence="2" id="KW-0472">Membrane</keyword>
<proteinExistence type="predicted"/>
<dbReference type="Proteomes" id="UP001408789">
    <property type="component" value="Unassembled WGS sequence"/>
</dbReference>
<keyword evidence="2" id="KW-0812">Transmembrane</keyword>
<feature type="compositionally biased region" description="Low complexity" evidence="1">
    <location>
        <begin position="70"/>
        <end position="85"/>
    </location>
</feature>
<evidence type="ECO:0000313" key="4">
    <source>
        <dbReference type="EMBL" id="KAK9064017.1"/>
    </source>
</evidence>
<dbReference type="PANTHER" id="PTHR36245">
    <property type="entry name" value="GLYCINE-RICH PROTEIN DOT1-LIKE"/>
    <property type="match status" value="1"/>
</dbReference>
<feature type="chain" id="PRO_5042972166" description="Glycine-rich protein" evidence="3">
    <location>
        <begin position="23"/>
        <end position="139"/>
    </location>
</feature>
<dbReference type="PANTHER" id="PTHR36245:SF5">
    <property type="entry name" value="GLYCINE-RICH PROTEIN DOT1-LIKE"/>
    <property type="match status" value="1"/>
</dbReference>